<dbReference type="Pfam" id="PF01370">
    <property type="entry name" value="Epimerase"/>
    <property type="match status" value="1"/>
</dbReference>
<dbReference type="InterPro" id="IPR036291">
    <property type="entry name" value="NAD(P)-bd_dom_sf"/>
</dbReference>
<organism evidence="2 3">
    <name type="scientific">Paraconiothyrium brasiliense</name>
    <dbReference type="NCBI Taxonomy" id="300254"/>
    <lineage>
        <taxon>Eukaryota</taxon>
        <taxon>Fungi</taxon>
        <taxon>Dikarya</taxon>
        <taxon>Ascomycota</taxon>
        <taxon>Pezizomycotina</taxon>
        <taxon>Dothideomycetes</taxon>
        <taxon>Pleosporomycetidae</taxon>
        <taxon>Pleosporales</taxon>
        <taxon>Massarineae</taxon>
        <taxon>Didymosphaeriaceae</taxon>
        <taxon>Paraconiothyrium</taxon>
    </lineage>
</organism>
<feature type="domain" description="NAD-dependent epimerase/dehydratase" evidence="1">
    <location>
        <begin position="6"/>
        <end position="78"/>
    </location>
</feature>
<name>A0ABR3QHG7_9PLEO</name>
<proteinExistence type="predicted"/>
<gene>
    <name evidence="2" type="ORF">SLS60_011850</name>
</gene>
<dbReference type="Gene3D" id="3.40.50.720">
    <property type="entry name" value="NAD(P)-binding Rossmann-like Domain"/>
    <property type="match status" value="1"/>
</dbReference>
<evidence type="ECO:0000313" key="3">
    <source>
        <dbReference type="Proteomes" id="UP001521785"/>
    </source>
</evidence>
<evidence type="ECO:0000259" key="1">
    <source>
        <dbReference type="Pfam" id="PF01370"/>
    </source>
</evidence>
<accession>A0ABR3QHG7</accession>
<keyword evidence="3" id="KW-1185">Reference proteome</keyword>
<reference evidence="2 3" key="1">
    <citation type="submission" date="2024-02" db="EMBL/GenBank/DDBJ databases">
        <title>De novo assembly and annotation of 12 fungi associated with fruit tree decline syndrome in Ontario, Canada.</title>
        <authorList>
            <person name="Sulman M."/>
            <person name="Ellouze W."/>
            <person name="Ilyukhin E."/>
        </authorList>
    </citation>
    <scope>NUCLEOTIDE SEQUENCE [LARGE SCALE GENOMIC DNA]</scope>
    <source>
        <strain evidence="2 3">M42-189</strain>
    </source>
</reference>
<comment type="caution">
    <text evidence="2">The sequence shown here is derived from an EMBL/GenBank/DDBJ whole genome shotgun (WGS) entry which is preliminary data.</text>
</comment>
<dbReference type="Proteomes" id="UP001521785">
    <property type="component" value="Unassembled WGS sequence"/>
</dbReference>
<dbReference type="InterPro" id="IPR001509">
    <property type="entry name" value="Epimerase_deHydtase"/>
</dbReference>
<dbReference type="SUPFAM" id="SSF51735">
    <property type="entry name" value="NAD(P)-binding Rossmann-fold domains"/>
    <property type="match status" value="1"/>
</dbReference>
<evidence type="ECO:0000313" key="2">
    <source>
        <dbReference type="EMBL" id="KAL1591600.1"/>
    </source>
</evidence>
<protein>
    <recommendedName>
        <fullName evidence="1">NAD-dependent epimerase/dehydratase domain-containing protein</fullName>
    </recommendedName>
</protein>
<sequence length="115" mass="12267">MASTRVLVTGGTGFLGSEIVKALVEANGFAITALDINPPSLGTSSYSGVTYVRCDILKLGELREVFKKAQPTVVVRNALVPNRFAVAVVRTLPTAHLSLKISDFSRWLSVAVFSS</sequence>
<dbReference type="EMBL" id="JAKJXO020000024">
    <property type="protein sequence ID" value="KAL1591600.1"/>
    <property type="molecule type" value="Genomic_DNA"/>
</dbReference>